<gene>
    <name evidence="2" type="ORF">BKA15_001645</name>
</gene>
<dbReference type="PROSITE" id="PS51819">
    <property type="entry name" value="VOC"/>
    <property type="match status" value="1"/>
</dbReference>
<dbReference type="Pfam" id="PF00903">
    <property type="entry name" value="Glyoxalase"/>
    <property type="match status" value="1"/>
</dbReference>
<dbReference type="EMBL" id="JACCBU010000001">
    <property type="protein sequence ID" value="NYE70316.1"/>
    <property type="molecule type" value="Genomic_DNA"/>
</dbReference>
<dbReference type="RefSeq" id="WP_179749680.1">
    <property type="nucleotide sequence ID" value="NZ_JACCBU010000001.1"/>
</dbReference>
<protein>
    <submittedName>
        <fullName evidence="2">Putative enzyme related to lactoylglutathione lyase</fullName>
    </submittedName>
</protein>
<keyword evidence="3" id="KW-1185">Reference proteome</keyword>
<reference evidence="2 3" key="1">
    <citation type="submission" date="2020-07" db="EMBL/GenBank/DDBJ databases">
        <title>Sequencing the genomes of 1000 actinobacteria strains.</title>
        <authorList>
            <person name="Klenk H.-P."/>
        </authorList>
    </citation>
    <scope>NUCLEOTIDE SEQUENCE [LARGE SCALE GENOMIC DNA]</scope>
    <source>
        <strain evidence="2 3">DSM 22083</strain>
    </source>
</reference>
<proteinExistence type="predicted"/>
<evidence type="ECO:0000313" key="3">
    <source>
        <dbReference type="Proteomes" id="UP000569914"/>
    </source>
</evidence>
<dbReference type="PANTHER" id="PTHR33993:SF14">
    <property type="entry name" value="GB|AAF24581.1"/>
    <property type="match status" value="1"/>
</dbReference>
<dbReference type="AlphaFoldDB" id="A0A7Y9I4V0"/>
<accession>A0A7Y9I4V0</accession>
<comment type="caution">
    <text evidence="2">The sequence shown here is derived from an EMBL/GenBank/DDBJ whole genome shotgun (WGS) entry which is preliminary data.</text>
</comment>
<dbReference type="InterPro" id="IPR052164">
    <property type="entry name" value="Anthracycline_SecMetBiosynth"/>
</dbReference>
<evidence type="ECO:0000313" key="2">
    <source>
        <dbReference type="EMBL" id="NYE70316.1"/>
    </source>
</evidence>
<feature type="domain" description="VOC" evidence="1">
    <location>
        <begin position="3"/>
        <end position="121"/>
    </location>
</feature>
<dbReference type="Proteomes" id="UP000569914">
    <property type="component" value="Unassembled WGS sequence"/>
</dbReference>
<sequence length="134" mass="14823">MDEIVWWEIESPDPERAQSFLSALFGWSFGEVFADSELGADYWLIMANGSGIGGLQRAAADRRPAVGTRVYVQVADLESKLDQVTALGGAIERTRTELGGDDRWFATFREPTGVSFGLWTPNPSFPRPIPRPFA</sequence>
<dbReference type="GO" id="GO:0016829">
    <property type="term" value="F:lyase activity"/>
    <property type="evidence" value="ECO:0007669"/>
    <property type="project" value="UniProtKB-KW"/>
</dbReference>
<dbReference type="Gene3D" id="3.10.180.10">
    <property type="entry name" value="2,3-Dihydroxybiphenyl 1,2-Dioxygenase, domain 1"/>
    <property type="match status" value="1"/>
</dbReference>
<dbReference type="InterPro" id="IPR004360">
    <property type="entry name" value="Glyas_Fos-R_dOase_dom"/>
</dbReference>
<dbReference type="InterPro" id="IPR029068">
    <property type="entry name" value="Glyas_Bleomycin-R_OHBP_Dase"/>
</dbReference>
<evidence type="ECO:0000259" key="1">
    <source>
        <dbReference type="PROSITE" id="PS51819"/>
    </source>
</evidence>
<organism evidence="2 3">
    <name type="scientific">Microlunatus parietis</name>
    <dbReference type="NCBI Taxonomy" id="682979"/>
    <lineage>
        <taxon>Bacteria</taxon>
        <taxon>Bacillati</taxon>
        <taxon>Actinomycetota</taxon>
        <taxon>Actinomycetes</taxon>
        <taxon>Propionibacteriales</taxon>
        <taxon>Propionibacteriaceae</taxon>
        <taxon>Microlunatus</taxon>
    </lineage>
</organism>
<keyword evidence="2" id="KW-0456">Lyase</keyword>
<dbReference type="SUPFAM" id="SSF54593">
    <property type="entry name" value="Glyoxalase/Bleomycin resistance protein/Dihydroxybiphenyl dioxygenase"/>
    <property type="match status" value="1"/>
</dbReference>
<dbReference type="InterPro" id="IPR037523">
    <property type="entry name" value="VOC_core"/>
</dbReference>
<dbReference type="CDD" id="cd07247">
    <property type="entry name" value="SgaA_N_like"/>
    <property type="match status" value="1"/>
</dbReference>
<dbReference type="PANTHER" id="PTHR33993">
    <property type="entry name" value="GLYOXALASE-RELATED"/>
    <property type="match status" value="1"/>
</dbReference>
<name>A0A7Y9I4V0_9ACTN</name>